<evidence type="ECO:0000313" key="1">
    <source>
        <dbReference type="EMBL" id="GIX87448.1"/>
    </source>
</evidence>
<keyword evidence="2" id="KW-1185">Reference proteome</keyword>
<dbReference type="AlphaFoldDB" id="A0AAV4NRY7"/>
<sequence>MVLFFICFLARPSFKEPNRGEFRVIHKTIQSAGAQCNFKMLMTKILEKINSTWFSKTDKATGSDDLTETTDARNFCEPWPLEMNGLKKRTFDARVWTSAFEAVINCSQLRSSNDSSVNMQTIRKKWQNLTLF</sequence>
<protein>
    <recommendedName>
        <fullName evidence="3">MADF domain-containing protein</fullName>
    </recommendedName>
</protein>
<name>A0AAV4NRY7_CAEEX</name>
<dbReference type="EMBL" id="BPLR01021236">
    <property type="protein sequence ID" value="GIX87448.1"/>
    <property type="molecule type" value="Genomic_DNA"/>
</dbReference>
<comment type="caution">
    <text evidence="1">The sequence shown here is derived from an EMBL/GenBank/DDBJ whole genome shotgun (WGS) entry which is preliminary data.</text>
</comment>
<accession>A0AAV4NRY7</accession>
<proteinExistence type="predicted"/>
<reference evidence="1 2" key="1">
    <citation type="submission" date="2021-06" db="EMBL/GenBank/DDBJ databases">
        <title>Caerostris extrusa draft genome.</title>
        <authorList>
            <person name="Kono N."/>
            <person name="Arakawa K."/>
        </authorList>
    </citation>
    <scope>NUCLEOTIDE SEQUENCE [LARGE SCALE GENOMIC DNA]</scope>
</reference>
<dbReference type="Proteomes" id="UP001054945">
    <property type="component" value="Unassembled WGS sequence"/>
</dbReference>
<evidence type="ECO:0008006" key="3">
    <source>
        <dbReference type="Google" id="ProtNLM"/>
    </source>
</evidence>
<gene>
    <name evidence="1" type="ORF">CEXT_314751</name>
</gene>
<evidence type="ECO:0000313" key="2">
    <source>
        <dbReference type="Proteomes" id="UP001054945"/>
    </source>
</evidence>
<organism evidence="1 2">
    <name type="scientific">Caerostris extrusa</name>
    <name type="common">Bark spider</name>
    <name type="synonym">Caerostris bankana</name>
    <dbReference type="NCBI Taxonomy" id="172846"/>
    <lineage>
        <taxon>Eukaryota</taxon>
        <taxon>Metazoa</taxon>
        <taxon>Ecdysozoa</taxon>
        <taxon>Arthropoda</taxon>
        <taxon>Chelicerata</taxon>
        <taxon>Arachnida</taxon>
        <taxon>Araneae</taxon>
        <taxon>Araneomorphae</taxon>
        <taxon>Entelegynae</taxon>
        <taxon>Araneoidea</taxon>
        <taxon>Araneidae</taxon>
        <taxon>Caerostris</taxon>
    </lineage>
</organism>